<feature type="domain" description="VWFA" evidence="1">
    <location>
        <begin position="10"/>
        <end position="195"/>
    </location>
</feature>
<accession>A0ABW6DIG2</accession>
<dbReference type="PROSITE" id="PS50234">
    <property type="entry name" value="VWFA"/>
    <property type="match status" value="1"/>
</dbReference>
<dbReference type="Proteomes" id="UP001598019">
    <property type="component" value="Unassembled WGS sequence"/>
</dbReference>
<dbReference type="InterPro" id="IPR002035">
    <property type="entry name" value="VWF_A"/>
</dbReference>
<evidence type="ECO:0000313" key="3">
    <source>
        <dbReference type="Proteomes" id="UP001598019"/>
    </source>
</evidence>
<sequence>MKKATTFYHIILDQSGSMSDCINQTLNGLANQRKEILAIANEFPDREIRVGLTVFDHLVELKYRNLSVTELSQMNSFEYQPNGLTALLDAIGMSVSDTERLMVNEDDAAVMVILTDGHENASKEYSHEQIKNLIQAKEATGNWSFTYLGATLDAVEIAKSMNFKAENSFAFEKKNMDKEAFGRSTMALKNIMMKF</sequence>
<comment type="caution">
    <text evidence="2">The sequence shown here is derived from an EMBL/GenBank/DDBJ whole genome shotgun (WGS) entry which is preliminary data.</text>
</comment>
<dbReference type="CDD" id="cd00198">
    <property type="entry name" value="vWFA"/>
    <property type="match status" value="1"/>
</dbReference>
<evidence type="ECO:0000259" key="1">
    <source>
        <dbReference type="PROSITE" id="PS50234"/>
    </source>
</evidence>
<gene>
    <name evidence="2" type="ORF">SKC37_00425</name>
</gene>
<organism evidence="2 3">
    <name type="scientific">Aquirufa esocilacus</name>
    <dbReference type="NCBI Taxonomy" id="3096513"/>
    <lineage>
        <taxon>Bacteria</taxon>
        <taxon>Pseudomonadati</taxon>
        <taxon>Bacteroidota</taxon>
        <taxon>Cytophagia</taxon>
        <taxon>Cytophagales</taxon>
        <taxon>Flectobacillaceae</taxon>
        <taxon>Aquirufa</taxon>
    </lineage>
</organism>
<dbReference type="Pfam" id="PF00092">
    <property type="entry name" value="VWA"/>
    <property type="match status" value="1"/>
</dbReference>
<dbReference type="RefSeq" id="WP_377979572.1">
    <property type="nucleotide sequence ID" value="NZ_JBBKXX010000001.1"/>
</dbReference>
<dbReference type="Gene3D" id="3.40.50.410">
    <property type="entry name" value="von Willebrand factor, type A domain"/>
    <property type="match status" value="1"/>
</dbReference>
<name>A0ABW6DIG2_9BACT</name>
<keyword evidence="3" id="KW-1185">Reference proteome</keyword>
<proteinExistence type="predicted"/>
<evidence type="ECO:0000313" key="2">
    <source>
        <dbReference type="EMBL" id="MFD3407105.1"/>
    </source>
</evidence>
<dbReference type="InterPro" id="IPR036465">
    <property type="entry name" value="vWFA_dom_sf"/>
</dbReference>
<dbReference type="SUPFAM" id="SSF53300">
    <property type="entry name" value="vWA-like"/>
    <property type="match status" value="1"/>
</dbReference>
<dbReference type="EMBL" id="JBBKXX010000001">
    <property type="protein sequence ID" value="MFD3407105.1"/>
    <property type="molecule type" value="Genomic_DNA"/>
</dbReference>
<protein>
    <submittedName>
        <fullName evidence="2">VWA domain-containing protein</fullName>
    </submittedName>
</protein>
<reference evidence="2 3" key="1">
    <citation type="submission" date="2024-03" db="EMBL/GenBank/DDBJ databases">
        <title>Aquirufa genome sequencing.</title>
        <authorList>
            <person name="Pitt A."/>
            <person name="Hahn M.W."/>
        </authorList>
    </citation>
    <scope>NUCLEOTIDE SEQUENCE [LARGE SCALE GENOMIC DNA]</scope>
    <source>
        <strain evidence="2 3">HETE-83D</strain>
    </source>
</reference>